<proteinExistence type="predicted"/>
<evidence type="ECO:0000313" key="3">
    <source>
        <dbReference type="Proteomes" id="UP000002051"/>
    </source>
</evidence>
<name>A0A072UIW7_MEDTR</name>
<dbReference type="EMBL" id="CM001220">
    <property type="protein sequence ID" value="KEH29346.1"/>
    <property type="molecule type" value="Genomic_DNA"/>
</dbReference>
<keyword evidence="3" id="KW-1185">Reference proteome</keyword>
<sequence>MCTILHRLIPSPYILFKVIHALIDNSNLAQCLWTIQSLTCSHRPPPQPKTHIVTHSSIFSEITGFVRPYLYDHKVISTSSLIIFNLSPLCHRILFRSTISIMHKSKLTIIHGPRVINNTHLSQVNHNNHLHAFSFKVIT</sequence>
<dbReference type="Proteomes" id="UP000002051">
    <property type="component" value="Chromosome 4"/>
</dbReference>
<gene>
    <name evidence="1" type="ordered locus">MTR_4g035710</name>
</gene>
<protein>
    <submittedName>
        <fullName evidence="1 2">Uncharacterized protein</fullName>
    </submittedName>
</protein>
<organism evidence="1 3">
    <name type="scientific">Medicago truncatula</name>
    <name type="common">Barrel medic</name>
    <name type="synonym">Medicago tribuloides</name>
    <dbReference type="NCBI Taxonomy" id="3880"/>
    <lineage>
        <taxon>Eukaryota</taxon>
        <taxon>Viridiplantae</taxon>
        <taxon>Streptophyta</taxon>
        <taxon>Embryophyta</taxon>
        <taxon>Tracheophyta</taxon>
        <taxon>Spermatophyta</taxon>
        <taxon>Magnoliopsida</taxon>
        <taxon>eudicotyledons</taxon>
        <taxon>Gunneridae</taxon>
        <taxon>Pentapetalae</taxon>
        <taxon>rosids</taxon>
        <taxon>fabids</taxon>
        <taxon>Fabales</taxon>
        <taxon>Fabaceae</taxon>
        <taxon>Papilionoideae</taxon>
        <taxon>50 kb inversion clade</taxon>
        <taxon>NPAAA clade</taxon>
        <taxon>Hologalegina</taxon>
        <taxon>IRL clade</taxon>
        <taxon>Trifolieae</taxon>
        <taxon>Medicago</taxon>
    </lineage>
</organism>
<accession>A0A072UIW7</accession>
<reference evidence="2" key="3">
    <citation type="submission" date="2015-04" db="UniProtKB">
        <authorList>
            <consortium name="EnsemblPlants"/>
        </authorList>
    </citation>
    <scope>IDENTIFICATION</scope>
    <source>
        <strain evidence="2">cv. Jemalong A17</strain>
    </source>
</reference>
<dbReference type="AlphaFoldDB" id="A0A072UIW7"/>
<reference evidence="1 3" key="2">
    <citation type="journal article" date="2014" name="BMC Genomics">
        <title>An improved genome release (version Mt4.0) for the model legume Medicago truncatula.</title>
        <authorList>
            <person name="Tang H."/>
            <person name="Krishnakumar V."/>
            <person name="Bidwell S."/>
            <person name="Rosen B."/>
            <person name="Chan A."/>
            <person name="Zhou S."/>
            <person name="Gentzbittel L."/>
            <person name="Childs K.L."/>
            <person name="Yandell M."/>
            <person name="Gundlach H."/>
            <person name="Mayer K.F."/>
            <person name="Schwartz D.C."/>
            <person name="Town C.D."/>
        </authorList>
    </citation>
    <scope>GENOME REANNOTATION</scope>
    <source>
        <strain evidence="1">A17</strain>
        <strain evidence="2 3">cv. Jemalong A17</strain>
    </source>
</reference>
<evidence type="ECO:0000313" key="2">
    <source>
        <dbReference type="EnsemblPlants" id="KEH29346"/>
    </source>
</evidence>
<dbReference type="EnsemblPlants" id="KEH29346">
    <property type="protein sequence ID" value="KEH29346"/>
    <property type="gene ID" value="MTR_4g035710"/>
</dbReference>
<evidence type="ECO:0000313" key="1">
    <source>
        <dbReference type="EMBL" id="KEH29346.1"/>
    </source>
</evidence>
<dbReference type="HOGENOM" id="CLU_1848089_0_0_1"/>
<reference evidence="1 3" key="1">
    <citation type="journal article" date="2011" name="Nature">
        <title>The Medicago genome provides insight into the evolution of rhizobial symbioses.</title>
        <authorList>
            <person name="Young N.D."/>
            <person name="Debelle F."/>
            <person name="Oldroyd G.E."/>
            <person name="Geurts R."/>
            <person name="Cannon S.B."/>
            <person name="Udvardi M.K."/>
            <person name="Benedito V.A."/>
            <person name="Mayer K.F."/>
            <person name="Gouzy J."/>
            <person name="Schoof H."/>
            <person name="Van de Peer Y."/>
            <person name="Proost S."/>
            <person name="Cook D.R."/>
            <person name="Meyers B.C."/>
            <person name="Spannagl M."/>
            <person name="Cheung F."/>
            <person name="De Mita S."/>
            <person name="Krishnakumar V."/>
            <person name="Gundlach H."/>
            <person name="Zhou S."/>
            <person name="Mudge J."/>
            <person name="Bharti A.K."/>
            <person name="Murray J.D."/>
            <person name="Naoumkina M.A."/>
            <person name="Rosen B."/>
            <person name="Silverstein K.A."/>
            <person name="Tang H."/>
            <person name="Rombauts S."/>
            <person name="Zhao P.X."/>
            <person name="Zhou P."/>
            <person name="Barbe V."/>
            <person name="Bardou P."/>
            <person name="Bechner M."/>
            <person name="Bellec A."/>
            <person name="Berger A."/>
            <person name="Berges H."/>
            <person name="Bidwell S."/>
            <person name="Bisseling T."/>
            <person name="Choisne N."/>
            <person name="Couloux A."/>
            <person name="Denny R."/>
            <person name="Deshpande S."/>
            <person name="Dai X."/>
            <person name="Doyle J.J."/>
            <person name="Dudez A.M."/>
            <person name="Farmer A.D."/>
            <person name="Fouteau S."/>
            <person name="Franken C."/>
            <person name="Gibelin C."/>
            <person name="Gish J."/>
            <person name="Goldstein S."/>
            <person name="Gonzalez A.J."/>
            <person name="Green P.J."/>
            <person name="Hallab A."/>
            <person name="Hartog M."/>
            <person name="Hua A."/>
            <person name="Humphray S.J."/>
            <person name="Jeong D.H."/>
            <person name="Jing Y."/>
            <person name="Jocker A."/>
            <person name="Kenton S.M."/>
            <person name="Kim D.J."/>
            <person name="Klee K."/>
            <person name="Lai H."/>
            <person name="Lang C."/>
            <person name="Lin S."/>
            <person name="Macmil S.L."/>
            <person name="Magdelenat G."/>
            <person name="Matthews L."/>
            <person name="McCorrison J."/>
            <person name="Monaghan E.L."/>
            <person name="Mun J.H."/>
            <person name="Najar F.Z."/>
            <person name="Nicholson C."/>
            <person name="Noirot C."/>
            <person name="O'Bleness M."/>
            <person name="Paule C.R."/>
            <person name="Poulain J."/>
            <person name="Prion F."/>
            <person name="Qin B."/>
            <person name="Qu C."/>
            <person name="Retzel E.F."/>
            <person name="Riddle C."/>
            <person name="Sallet E."/>
            <person name="Samain S."/>
            <person name="Samson N."/>
            <person name="Sanders I."/>
            <person name="Saurat O."/>
            <person name="Scarpelli C."/>
            <person name="Schiex T."/>
            <person name="Segurens B."/>
            <person name="Severin A.J."/>
            <person name="Sherrier D.J."/>
            <person name="Shi R."/>
            <person name="Sims S."/>
            <person name="Singer S.R."/>
            <person name="Sinharoy S."/>
            <person name="Sterck L."/>
            <person name="Viollet A."/>
            <person name="Wang B.B."/>
            <person name="Wang K."/>
            <person name="Wang M."/>
            <person name="Wang X."/>
            <person name="Warfsmann J."/>
            <person name="Weissenbach J."/>
            <person name="White D.D."/>
            <person name="White J.D."/>
            <person name="Wiley G.B."/>
            <person name="Wincker P."/>
            <person name="Xing Y."/>
            <person name="Yang L."/>
            <person name="Yao Z."/>
            <person name="Ying F."/>
            <person name="Zhai J."/>
            <person name="Zhou L."/>
            <person name="Zuber A."/>
            <person name="Denarie J."/>
            <person name="Dixon R.A."/>
            <person name="May G.D."/>
            <person name="Schwartz D.C."/>
            <person name="Rogers J."/>
            <person name="Quetier F."/>
            <person name="Town C.D."/>
            <person name="Roe B.A."/>
        </authorList>
    </citation>
    <scope>NUCLEOTIDE SEQUENCE [LARGE SCALE GENOMIC DNA]</scope>
    <source>
        <strain evidence="1">A17</strain>
        <strain evidence="2 3">cv. Jemalong A17</strain>
    </source>
</reference>